<proteinExistence type="predicted"/>
<keyword evidence="1" id="KW-1133">Transmembrane helix</keyword>
<organism evidence="2 3">
    <name type="scientific">Tessaracoccus antarcticus</name>
    <dbReference type="NCBI Taxonomy" id="2479848"/>
    <lineage>
        <taxon>Bacteria</taxon>
        <taxon>Bacillati</taxon>
        <taxon>Actinomycetota</taxon>
        <taxon>Actinomycetes</taxon>
        <taxon>Propionibacteriales</taxon>
        <taxon>Propionibacteriaceae</taxon>
        <taxon>Tessaracoccus</taxon>
    </lineage>
</organism>
<feature type="transmembrane region" description="Helical" evidence="1">
    <location>
        <begin position="358"/>
        <end position="380"/>
    </location>
</feature>
<name>A0A3M0G088_9ACTN</name>
<keyword evidence="1" id="KW-0812">Transmembrane</keyword>
<comment type="caution">
    <text evidence="2">The sequence shown here is derived from an EMBL/GenBank/DDBJ whole genome shotgun (WGS) entry which is preliminary data.</text>
</comment>
<accession>A0A3M0G088</accession>
<gene>
    <name evidence="2" type="ORF">EAX62_14460</name>
</gene>
<feature type="transmembrane region" description="Helical" evidence="1">
    <location>
        <begin position="181"/>
        <end position="204"/>
    </location>
</feature>
<keyword evidence="1" id="KW-0472">Membrane</keyword>
<evidence type="ECO:0000313" key="2">
    <source>
        <dbReference type="EMBL" id="RMB58391.1"/>
    </source>
</evidence>
<feature type="transmembrane region" description="Helical" evidence="1">
    <location>
        <begin position="6"/>
        <end position="30"/>
    </location>
</feature>
<feature type="transmembrane region" description="Helical" evidence="1">
    <location>
        <begin position="112"/>
        <end position="135"/>
    </location>
</feature>
<reference evidence="2 3" key="1">
    <citation type="submission" date="2018-10" db="EMBL/GenBank/DDBJ databases">
        <title>Tessaracoccus antarcticuss sp. nov., isolated from sediment.</title>
        <authorList>
            <person name="Zhou L.Y."/>
            <person name="Du Z.J."/>
        </authorList>
    </citation>
    <scope>NUCLEOTIDE SEQUENCE [LARGE SCALE GENOMIC DNA]</scope>
    <source>
        <strain evidence="2 3">JDX10</strain>
    </source>
</reference>
<feature type="transmembrane region" description="Helical" evidence="1">
    <location>
        <begin position="287"/>
        <end position="308"/>
    </location>
</feature>
<dbReference type="Pfam" id="PF19877">
    <property type="entry name" value="DUF6350"/>
    <property type="match status" value="1"/>
</dbReference>
<evidence type="ECO:0000256" key="1">
    <source>
        <dbReference type="SAM" id="Phobius"/>
    </source>
</evidence>
<dbReference type="AlphaFoldDB" id="A0A3M0G088"/>
<protein>
    <submittedName>
        <fullName evidence="2">Uncharacterized protein</fullName>
    </submittedName>
</protein>
<evidence type="ECO:0000313" key="3">
    <source>
        <dbReference type="Proteomes" id="UP000275256"/>
    </source>
</evidence>
<dbReference type="EMBL" id="REFW01000004">
    <property type="protein sequence ID" value="RMB58391.1"/>
    <property type="molecule type" value="Genomic_DNA"/>
</dbReference>
<dbReference type="Proteomes" id="UP000275256">
    <property type="component" value="Unassembled WGS sequence"/>
</dbReference>
<dbReference type="InterPro" id="IPR045931">
    <property type="entry name" value="DUF6350"/>
</dbReference>
<keyword evidence="3" id="KW-1185">Reference proteome</keyword>
<feature type="transmembrane region" description="Helical" evidence="1">
    <location>
        <begin position="42"/>
        <end position="61"/>
    </location>
</feature>
<feature type="transmembrane region" description="Helical" evidence="1">
    <location>
        <begin position="141"/>
        <end position="160"/>
    </location>
</feature>
<feature type="transmembrane region" description="Helical" evidence="1">
    <location>
        <begin position="224"/>
        <end position="245"/>
    </location>
</feature>
<feature type="transmembrane region" description="Helical" evidence="1">
    <location>
        <begin position="67"/>
        <end position="89"/>
    </location>
</feature>
<feature type="transmembrane region" description="Helical" evidence="1">
    <location>
        <begin position="320"/>
        <end position="346"/>
    </location>
</feature>
<sequence length="403" mass="40159">MTWPWWLVSVVGTLAVLAGGWLLMAGASALGWLTSPHSELDAALFLGSDVLLLAHGVPVAIGGQLVSIMPLGLAVVLVVLAQPVAALAARQAAHTQSPADDTGRIWVDGQKVVALVAGTMALTHGVAVGVLAAALGVQGGALHGVLGGVVLGAVAGLWGASRAVGFDPRDAWPAWLRSVPAAMASALGVCLAGGAAALTVALIVHRDRIIAIHEALQPGVAGTVLLVLVQVLYLPNLVLWTTSWVLGAGITLGDGSLMSMSITDVGFVPAIPVFGAVGEPGVGGGALYWWLLVGVAAGVAAALVVGLARPRARWDETALVGGLSGVAAGLLVTLLCSLSSGGLGALRLATMGAVTGQLIIVAPALLGLSGLLGGAVLGLVRRPERAARAVATPQDEAEEVPDP</sequence>